<accession>A0A3R7MY46</accession>
<evidence type="ECO:0000313" key="8">
    <source>
        <dbReference type="EMBL" id="RNE97066.1"/>
    </source>
</evidence>
<comment type="catalytic activity">
    <reaction evidence="5">
        <text>a 5'-end (N(2),N(7)-dimethyl 5'-triphosphoguanosine)-ribonucleoside in snRNA + S-adenosyl-L-methionine = a 5'-end (N(2),N(2),N(7)-trimethyl 5'-triphosphoguanosine)-ribonucleoside in snRNA + S-adenosyl-L-homocysteine + H(+)</text>
        <dbReference type="Rhea" id="RHEA:78479"/>
        <dbReference type="Rhea" id="RHEA-COMP:19087"/>
        <dbReference type="Rhea" id="RHEA-COMP:19089"/>
        <dbReference type="ChEBI" id="CHEBI:15378"/>
        <dbReference type="ChEBI" id="CHEBI:57856"/>
        <dbReference type="ChEBI" id="CHEBI:59789"/>
        <dbReference type="ChEBI" id="CHEBI:167623"/>
        <dbReference type="ChEBI" id="CHEBI:172880"/>
    </reaction>
    <physiologicalReaction direction="left-to-right" evidence="5">
        <dbReference type="Rhea" id="RHEA:78480"/>
    </physiologicalReaction>
</comment>
<name>A0A3R7MY46_9TRYP</name>
<comment type="catalytic activity">
    <reaction evidence="3">
        <text>a 5'-end (N(2),N(7)-dimethyl 5'-triphosphoguanosine)-ribonucleoside in snoRNA + S-adenosyl-L-methionine = a 5'-end (N(2),N(2),N(7)-trimethyl 5'-triphosphoguanosine)-ribonucleoside in snoRNA + S-adenosyl-L-homocysteine + H(+)</text>
        <dbReference type="Rhea" id="RHEA:78507"/>
        <dbReference type="Rhea" id="RHEA-COMP:19088"/>
        <dbReference type="Rhea" id="RHEA-COMP:19090"/>
        <dbReference type="ChEBI" id="CHEBI:15378"/>
        <dbReference type="ChEBI" id="CHEBI:57856"/>
        <dbReference type="ChEBI" id="CHEBI:59789"/>
        <dbReference type="ChEBI" id="CHEBI:167623"/>
        <dbReference type="ChEBI" id="CHEBI:172880"/>
    </reaction>
    <physiologicalReaction direction="left-to-right" evidence="3">
        <dbReference type="Rhea" id="RHEA:78508"/>
    </physiologicalReaction>
</comment>
<dbReference type="GO" id="GO:0071164">
    <property type="term" value="F:RNA cap trimethylguanosine synthase activity"/>
    <property type="evidence" value="ECO:0007669"/>
    <property type="project" value="TreeGrafter"/>
</dbReference>
<keyword evidence="8" id="KW-0675">Receptor</keyword>
<comment type="catalytic activity">
    <reaction evidence="6">
        <text>a 5'-end (N(7)-methyl 5'-triphosphoguanosine)-ribonucleoside in snRNA + S-adenosyl-L-methionine = a 5'-end (N(2),N(7)-dimethyl 5'-triphosphoguanosine)-ribonucleoside in snRNA + S-adenosyl-L-homocysteine + H(+)</text>
        <dbReference type="Rhea" id="RHEA:78471"/>
        <dbReference type="Rhea" id="RHEA-COMP:19085"/>
        <dbReference type="Rhea" id="RHEA-COMP:19087"/>
        <dbReference type="ChEBI" id="CHEBI:15378"/>
        <dbReference type="ChEBI" id="CHEBI:57856"/>
        <dbReference type="ChEBI" id="CHEBI:59789"/>
        <dbReference type="ChEBI" id="CHEBI:156461"/>
        <dbReference type="ChEBI" id="CHEBI:172880"/>
    </reaction>
    <physiologicalReaction direction="left-to-right" evidence="6">
        <dbReference type="Rhea" id="RHEA:78472"/>
    </physiologicalReaction>
</comment>
<dbReference type="PANTHER" id="PTHR14741:SF32">
    <property type="entry name" value="TRIMETHYLGUANOSINE SYNTHASE"/>
    <property type="match status" value="1"/>
</dbReference>
<dbReference type="SUPFAM" id="SSF53335">
    <property type="entry name" value="S-adenosyl-L-methionine-dependent methyltransferases"/>
    <property type="match status" value="1"/>
</dbReference>
<reference evidence="8 9" key="1">
    <citation type="journal article" date="2018" name="BMC Genomics">
        <title>Genomic comparison of Trypanosoma conorhini and Trypanosoma rangeli to Trypanosoma cruzi strains of high and low virulence.</title>
        <authorList>
            <person name="Bradwell K.R."/>
            <person name="Koparde V.N."/>
            <person name="Matveyev A.V."/>
            <person name="Serrano M.G."/>
            <person name="Alves J.M."/>
            <person name="Parikh H."/>
            <person name="Huang B."/>
            <person name="Lee V."/>
            <person name="Espinosa-Alvarez O."/>
            <person name="Ortiz P.A."/>
            <person name="Costa-Martins A.G."/>
            <person name="Teixeira M.M."/>
            <person name="Buck G.A."/>
        </authorList>
    </citation>
    <scope>NUCLEOTIDE SEQUENCE [LARGE SCALE GENOMIC DNA]</scope>
    <source>
        <strain evidence="8 9">025E</strain>
    </source>
</reference>
<dbReference type="EMBL" id="MKKU01001180">
    <property type="protein sequence ID" value="RNE97066.1"/>
    <property type="molecule type" value="Genomic_DNA"/>
</dbReference>
<dbReference type="OrthoDB" id="194443at2759"/>
<dbReference type="PANTHER" id="PTHR14741">
    <property type="entry name" value="S-ADENOSYLMETHIONINE-DEPENDENT METHYLTRANSFERASE RELATED"/>
    <property type="match status" value="1"/>
</dbReference>
<evidence type="ECO:0000256" key="3">
    <source>
        <dbReference type="ARBA" id="ARBA00047418"/>
    </source>
</evidence>
<dbReference type="GeneID" id="40323166"/>
<dbReference type="Proteomes" id="UP000284403">
    <property type="component" value="Unassembled WGS sequence"/>
</dbReference>
<evidence type="ECO:0000256" key="4">
    <source>
        <dbReference type="ARBA" id="ARBA00048740"/>
    </source>
</evidence>
<dbReference type="InterPro" id="IPR019012">
    <property type="entry name" value="RNA_cap_Gua-N2-MeTrfase"/>
</dbReference>
<protein>
    <recommendedName>
        <fullName evidence="1">Trimethylguanosine synthase</fullName>
    </recommendedName>
    <alternativeName>
        <fullName evidence="7">Cap-specific guanine-N(2) methyltransferase</fullName>
    </alternativeName>
</protein>
<gene>
    <name evidence="8" type="ORF">Tco025E_09555</name>
</gene>
<evidence type="ECO:0000256" key="1">
    <source>
        <dbReference type="ARBA" id="ARBA00018517"/>
    </source>
</evidence>
<evidence type="ECO:0000256" key="5">
    <source>
        <dbReference type="ARBA" id="ARBA00048763"/>
    </source>
</evidence>
<comment type="similarity">
    <text evidence="2">Belongs to the methyltransferase superfamily. Trimethylguanosine synthase family.</text>
</comment>
<dbReference type="CDD" id="cd02440">
    <property type="entry name" value="AdoMet_MTases"/>
    <property type="match status" value="1"/>
</dbReference>
<evidence type="ECO:0000256" key="2">
    <source>
        <dbReference type="ARBA" id="ARBA00025783"/>
    </source>
</evidence>
<proteinExistence type="inferred from homology"/>
<comment type="catalytic activity">
    <reaction evidence="4">
        <text>a 5'-end (N(7)-methyl 5'-triphosphoguanosine)-ribonucleoside in snoRNA + S-adenosyl-L-methionine = a 5'-end (N(2),N(7)-dimethyl 5'-triphosphoguanosine)-ribonucleoside in snoRNA + S-adenosyl-L-homocysteine + H(+)</text>
        <dbReference type="Rhea" id="RHEA:78475"/>
        <dbReference type="Rhea" id="RHEA-COMP:19086"/>
        <dbReference type="Rhea" id="RHEA-COMP:19088"/>
        <dbReference type="ChEBI" id="CHEBI:15378"/>
        <dbReference type="ChEBI" id="CHEBI:57856"/>
        <dbReference type="ChEBI" id="CHEBI:59789"/>
        <dbReference type="ChEBI" id="CHEBI:156461"/>
        <dbReference type="ChEBI" id="CHEBI:172880"/>
    </reaction>
    <physiologicalReaction direction="left-to-right" evidence="4">
        <dbReference type="Rhea" id="RHEA:78476"/>
    </physiologicalReaction>
</comment>
<dbReference type="Pfam" id="PF09445">
    <property type="entry name" value="Methyltransf_15"/>
    <property type="match status" value="1"/>
</dbReference>
<comment type="caution">
    <text evidence="8">The sequence shown here is derived from an EMBL/GenBank/DDBJ whole genome shotgun (WGS) entry which is preliminary data.</text>
</comment>
<dbReference type="Gene3D" id="3.40.50.150">
    <property type="entry name" value="Vaccinia Virus protein VP39"/>
    <property type="match status" value="1"/>
</dbReference>
<evidence type="ECO:0000313" key="9">
    <source>
        <dbReference type="Proteomes" id="UP000284403"/>
    </source>
</evidence>
<dbReference type="GO" id="GO:0005634">
    <property type="term" value="C:nucleus"/>
    <property type="evidence" value="ECO:0007669"/>
    <property type="project" value="TreeGrafter"/>
</dbReference>
<keyword evidence="8" id="KW-0489">Methyltransferase</keyword>
<dbReference type="RefSeq" id="XP_029223512.1">
    <property type="nucleotide sequence ID" value="XM_029376369.1"/>
</dbReference>
<evidence type="ECO:0000256" key="7">
    <source>
        <dbReference type="ARBA" id="ARBA00049790"/>
    </source>
</evidence>
<keyword evidence="8" id="KW-0808">Transferase</keyword>
<evidence type="ECO:0000256" key="6">
    <source>
        <dbReference type="ARBA" id="ARBA00049075"/>
    </source>
</evidence>
<keyword evidence="9" id="KW-1185">Reference proteome</keyword>
<sequence>MAKAGEAFSDDPLVEKYYGQRHRLWSRFDEGVWMTQRGWCEVTPEAIARSSAELHKTMKKKTCVLDLFSGCGGDTAQLALVYDKVIAVDIDPDAIAAAKKNMEVYDVEDRVFFTVVISVP</sequence>
<organism evidence="8 9">
    <name type="scientific">Trypanosoma conorhini</name>
    <dbReference type="NCBI Taxonomy" id="83891"/>
    <lineage>
        <taxon>Eukaryota</taxon>
        <taxon>Discoba</taxon>
        <taxon>Euglenozoa</taxon>
        <taxon>Kinetoplastea</taxon>
        <taxon>Metakinetoplastina</taxon>
        <taxon>Trypanosomatida</taxon>
        <taxon>Trypanosomatidae</taxon>
        <taxon>Trypanosoma</taxon>
    </lineage>
</organism>
<dbReference type="AlphaFoldDB" id="A0A3R7MY46"/>
<dbReference type="InterPro" id="IPR029063">
    <property type="entry name" value="SAM-dependent_MTases_sf"/>
</dbReference>